<dbReference type="Gene3D" id="1.10.10.10">
    <property type="entry name" value="Winged helix-like DNA-binding domain superfamily/Winged helix DNA-binding domain"/>
    <property type="match status" value="1"/>
</dbReference>
<dbReference type="Proteomes" id="UP001165444">
    <property type="component" value="Unassembled WGS sequence"/>
</dbReference>
<dbReference type="PANTHER" id="PTHR43133">
    <property type="entry name" value="RNA POLYMERASE ECF-TYPE SIGMA FACTO"/>
    <property type="match status" value="1"/>
</dbReference>
<protein>
    <submittedName>
        <fullName evidence="7">RNA polymerase sigma-70 factor</fullName>
    </submittedName>
</protein>
<dbReference type="NCBIfam" id="TIGR02937">
    <property type="entry name" value="sigma70-ECF"/>
    <property type="match status" value="1"/>
</dbReference>
<evidence type="ECO:0000256" key="3">
    <source>
        <dbReference type="ARBA" id="ARBA00023082"/>
    </source>
</evidence>
<dbReference type="InterPro" id="IPR007627">
    <property type="entry name" value="RNA_pol_sigma70_r2"/>
</dbReference>
<dbReference type="Pfam" id="PF04542">
    <property type="entry name" value="Sigma70_r2"/>
    <property type="match status" value="1"/>
</dbReference>
<evidence type="ECO:0000259" key="5">
    <source>
        <dbReference type="Pfam" id="PF04542"/>
    </source>
</evidence>
<feature type="domain" description="RNA polymerase sigma-70 region 2" evidence="5">
    <location>
        <begin position="23"/>
        <end position="86"/>
    </location>
</feature>
<keyword evidence="3" id="KW-0731">Sigma factor</keyword>
<comment type="similarity">
    <text evidence="1">Belongs to the sigma-70 factor family. ECF subfamily.</text>
</comment>
<evidence type="ECO:0000256" key="2">
    <source>
        <dbReference type="ARBA" id="ARBA00023015"/>
    </source>
</evidence>
<dbReference type="InterPro" id="IPR013249">
    <property type="entry name" value="RNA_pol_sigma70_r4_t2"/>
</dbReference>
<evidence type="ECO:0000256" key="1">
    <source>
        <dbReference type="ARBA" id="ARBA00010641"/>
    </source>
</evidence>
<gene>
    <name evidence="7" type="ORF">MUN53_15270</name>
</gene>
<evidence type="ECO:0000259" key="6">
    <source>
        <dbReference type="Pfam" id="PF08281"/>
    </source>
</evidence>
<dbReference type="Gene3D" id="1.10.1740.10">
    <property type="match status" value="1"/>
</dbReference>
<evidence type="ECO:0000313" key="8">
    <source>
        <dbReference type="Proteomes" id="UP001165444"/>
    </source>
</evidence>
<dbReference type="InterPro" id="IPR014327">
    <property type="entry name" value="RNA_pol_sigma70_bacteroid"/>
</dbReference>
<dbReference type="InterPro" id="IPR013324">
    <property type="entry name" value="RNA_pol_sigma_r3/r4-like"/>
</dbReference>
<keyword evidence="2" id="KW-0805">Transcription regulation</keyword>
<sequence>MKVDERILVEALKRGEEKAFRHLYDHHYVVLCKMANGFLHDSFWAETIVDDTFFHLWEIRENLEITTSLRSYLVQAVRNRCLNQLVQEMDKQEMSFSELPLETLDASLIFQADTTYPLGVLLEKELEQEISKAIDEMPEESRIVFKKSRFELKKNEEIAQELGISVNTVKYHIKRALSFLRERLRGYLPLLFLVITMLLRK</sequence>
<proteinExistence type="inferred from homology"/>
<dbReference type="RefSeq" id="WP_243326367.1">
    <property type="nucleotide sequence ID" value="NZ_JAKZMM010000049.1"/>
</dbReference>
<dbReference type="Pfam" id="PF08281">
    <property type="entry name" value="Sigma70_r4_2"/>
    <property type="match status" value="1"/>
</dbReference>
<evidence type="ECO:0000313" key="7">
    <source>
        <dbReference type="EMBL" id="MCJ2381948.1"/>
    </source>
</evidence>
<dbReference type="SUPFAM" id="SSF88659">
    <property type="entry name" value="Sigma3 and sigma4 domains of RNA polymerase sigma factors"/>
    <property type="match status" value="1"/>
</dbReference>
<organism evidence="7 8">
    <name type="scientific">Parabacteroides faecalis</name>
    <dbReference type="NCBI Taxonomy" id="2924040"/>
    <lineage>
        <taxon>Bacteria</taxon>
        <taxon>Pseudomonadati</taxon>
        <taxon>Bacteroidota</taxon>
        <taxon>Bacteroidia</taxon>
        <taxon>Bacteroidales</taxon>
        <taxon>Tannerellaceae</taxon>
        <taxon>Parabacteroides</taxon>
    </lineage>
</organism>
<dbReference type="InterPro" id="IPR014284">
    <property type="entry name" value="RNA_pol_sigma-70_dom"/>
</dbReference>
<dbReference type="InterPro" id="IPR036388">
    <property type="entry name" value="WH-like_DNA-bd_sf"/>
</dbReference>
<dbReference type="PANTHER" id="PTHR43133:SF46">
    <property type="entry name" value="RNA POLYMERASE SIGMA-70 FACTOR ECF SUBFAMILY"/>
    <property type="match status" value="1"/>
</dbReference>
<evidence type="ECO:0000256" key="4">
    <source>
        <dbReference type="ARBA" id="ARBA00023163"/>
    </source>
</evidence>
<dbReference type="SUPFAM" id="SSF88946">
    <property type="entry name" value="Sigma2 domain of RNA polymerase sigma factors"/>
    <property type="match status" value="1"/>
</dbReference>
<reference evidence="7 8" key="1">
    <citation type="submission" date="2022-03" db="EMBL/GenBank/DDBJ databases">
        <title>Parabacteroides sp. nov. isolated from swine feces.</title>
        <authorList>
            <person name="Bak J.E."/>
        </authorList>
    </citation>
    <scope>NUCLEOTIDE SEQUENCE [LARGE SCALE GENOMIC DNA]</scope>
    <source>
        <strain evidence="7 8">AGMB00274</strain>
    </source>
</reference>
<keyword evidence="8" id="KW-1185">Reference proteome</keyword>
<feature type="domain" description="RNA polymerase sigma factor 70 region 4 type 2" evidence="6">
    <location>
        <begin position="128"/>
        <end position="180"/>
    </location>
</feature>
<accession>A0ABT0C4W9</accession>
<comment type="caution">
    <text evidence="7">The sequence shown here is derived from an EMBL/GenBank/DDBJ whole genome shotgun (WGS) entry which is preliminary data.</text>
</comment>
<keyword evidence="4" id="KW-0804">Transcription</keyword>
<dbReference type="EMBL" id="JAKZMM010000049">
    <property type="protein sequence ID" value="MCJ2381948.1"/>
    <property type="molecule type" value="Genomic_DNA"/>
</dbReference>
<dbReference type="NCBIfam" id="TIGR02985">
    <property type="entry name" value="Sig70_bacteroi1"/>
    <property type="match status" value="1"/>
</dbReference>
<dbReference type="InterPro" id="IPR013325">
    <property type="entry name" value="RNA_pol_sigma_r2"/>
</dbReference>
<name>A0ABT0C4W9_9BACT</name>
<dbReference type="InterPro" id="IPR039425">
    <property type="entry name" value="RNA_pol_sigma-70-like"/>
</dbReference>